<dbReference type="PANTHER" id="PTHR13132">
    <property type="entry name" value="ALPHA- 1,6 -FUCOSYLTRANSFERASE"/>
    <property type="match status" value="1"/>
</dbReference>
<dbReference type="GO" id="GO:0046921">
    <property type="term" value="F:alpha-(1-&gt;6)-fucosyltransferase activity"/>
    <property type="evidence" value="ECO:0007669"/>
    <property type="project" value="TreeGrafter"/>
</dbReference>
<keyword evidence="2" id="KW-1185">Reference proteome</keyword>
<reference evidence="1" key="1">
    <citation type="journal article" date="2023" name="G3 (Bethesda)">
        <title>Whole genome assembly and annotation of the endangered Caribbean coral Acropora cervicornis.</title>
        <authorList>
            <person name="Selwyn J.D."/>
            <person name="Vollmer S.V."/>
        </authorList>
    </citation>
    <scope>NUCLEOTIDE SEQUENCE</scope>
    <source>
        <strain evidence="1">K2</strain>
    </source>
</reference>
<dbReference type="GO" id="GO:0006487">
    <property type="term" value="P:protein N-linked glycosylation"/>
    <property type="evidence" value="ECO:0007669"/>
    <property type="project" value="TreeGrafter"/>
</dbReference>
<dbReference type="Proteomes" id="UP001249851">
    <property type="component" value="Unassembled WGS sequence"/>
</dbReference>
<dbReference type="PANTHER" id="PTHR13132:SF29">
    <property type="entry name" value="ALPHA-(1,6)-FUCOSYLTRANSFERASE"/>
    <property type="match status" value="1"/>
</dbReference>
<protein>
    <submittedName>
        <fullName evidence="1">Uncharacterized protein</fullName>
    </submittedName>
</protein>
<comment type="caution">
    <text evidence="1">The sequence shown here is derived from an EMBL/GenBank/DDBJ whole genome shotgun (WGS) entry which is preliminary data.</text>
</comment>
<dbReference type="EMBL" id="JARQWQ010000035">
    <property type="protein sequence ID" value="KAK2560825.1"/>
    <property type="molecule type" value="Genomic_DNA"/>
</dbReference>
<organism evidence="1 2">
    <name type="scientific">Acropora cervicornis</name>
    <name type="common">Staghorn coral</name>
    <dbReference type="NCBI Taxonomy" id="6130"/>
    <lineage>
        <taxon>Eukaryota</taxon>
        <taxon>Metazoa</taxon>
        <taxon>Cnidaria</taxon>
        <taxon>Anthozoa</taxon>
        <taxon>Hexacorallia</taxon>
        <taxon>Scleractinia</taxon>
        <taxon>Astrocoeniina</taxon>
        <taxon>Acroporidae</taxon>
        <taxon>Acropora</taxon>
    </lineage>
</organism>
<sequence>MITMRFPRYMLPDIVITKNDFNSGGLVRSPRKLSKLGRALSSYGNDKDSPSKIPKKQLKLLCGTKWQEDYMKLHRDMLNNRRPPKYLVYFCGGRKFGCGGYGNRLGAITSLFYLAVITGRAFLIDWNTTVPIEKYLRPRNIQWDFPMSKLRHLKKSYHYWGKGEHEFVNKDSQRSPVNFNLFRHWLEDTDMGSFLDSPLEIVTSLWYFAPSFLQHKFAERVASEIGVKVRGHRYSLIGCAFDFLFERTAEFERTLSIARESLNLKPNIPRIGIHIRMGDGNAFHPASLDRRTTNFNNFFTCARKLERTIIKWKSNFSREDIKWFLATDTLGVKQVALKTYPNKVVSLSVKLEHINVREPSVEGLQGVLLDHFLLSESDYFVLSDSSFSKTALGMNFHSLEHSTFGDKCKYIT</sequence>
<dbReference type="Gene3D" id="3.40.50.11350">
    <property type="match status" value="1"/>
</dbReference>
<gene>
    <name evidence="1" type="ORF">P5673_016632</name>
</gene>
<accession>A0AAD9V4W6</accession>
<reference evidence="1" key="2">
    <citation type="journal article" date="2023" name="Science">
        <title>Genomic signatures of disease resistance in endangered staghorn corals.</title>
        <authorList>
            <person name="Vollmer S.V."/>
            <person name="Selwyn J.D."/>
            <person name="Despard B.A."/>
            <person name="Roesel C.L."/>
        </authorList>
    </citation>
    <scope>NUCLEOTIDE SEQUENCE</scope>
    <source>
        <strain evidence="1">K2</strain>
    </source>
</reference>
<evidence type="ECO:0000313" key="2">
    <source>
        <dbReference type="Proteomes" id="UP001249851"/>
    </source>
</evidence>
<name>A0AAD9V4W6_ACRCE</name>
<dbReference type="AlphaFoldDB" id="A0AAD9V4W6"/>
<evidence type="ECO:0000313" key="1">
    <source>
        <dbReference type="EMBL" id="KAK2560825.1"/>
    </source>
</evidence>
<proteinExistence type="predicted"/>